<reference evidence="2" key="2">
    <citation type="journal article" date="2016" name="Sci. Rep.">
        <title>Dictyocaulus viviparus genome, variome and transcriptome elucidate lungworm biology and support future intervention.</title>
        <authorList>
            <person name="McNulty S.N."/>
            <person name="Strube C."/>
            <person name="Rosa B.A."/>
            <person name="Martin J.C."/>
            <person name="Tyagi R."/>
            <person name="Choi Y.J."/>
            <person name="Wang Q."/>
            <person name="Hallsworth Pepin K."/>
            <person name="Zhang X."/>
            <person name="Ozersky P."/>
            <person name="Wilson R.K."/>
            <person name="Sternberg P.W."/>
            <person name="Gasser R.B."/>
            <person name="Mitreva M."/>
        </authorList>
    </citation>
    <scope>NUCLEOTIDE SEQUENCE [LARGE SCALE GENOMIC DNA]</scope>
    <source>
        <strain evidence="2">HannoverDv2000</strain>
    </source>
</reference>
<dbReference type="AlphaFoldDB" id="A0A0D8Y4Y2"/>
<reference evidence="1 2" key="1">
    <citation type="submission" date="2013-11" db="EMBL/GenBank/DDBJ databases">
        <title>Draft genome of the bovine lungworm Dictyocaulus viviparus.</title>
        <authorList>
            <person name="Mitreva M."/>
        </authorList>
    </citation>
    <scope>NUCLEOTIDE SEQUENCE [LARGE SCALE GENOMIC DNA]</scope>
    <source>
        <strain evidence="1 2">HannoverDv2000</strain>
    </source>
</reference>
<evidence type="ECO:0000313" key="2">
    <source>
        <dbReference type="Proteomes" id="UP000053766"/>
    </source>
</evidence>
<dbReference type="Proteomes" id="UP000053766">
    <property type="component" value="Unassembled WGS sequence"/>
</dbReference>
<protein>
    <submittedName>
        <fullName evidence="1">Uncharacterized protein</fullName>
    </submittedName>
</protein>
<accession>A0A0D8Y4Y2</accession>
<keyword evidence="2" id="KW-1185">Reference proteome</keyword>
<organism evidence="1 2">
    <name type="scientific">Dictyocaulus viviparus</name>
    <name type="common">Bovine lungworm</name>
    <dbReference type="NCBI Taxonomy" id="29172"/>
    <lineage>
        <taxon>Eukaryota</taxon>
        <taxon>Metazoa</taxon>
        <taxon>Ecdysozoa</taxon>
        <taxon>Nematoda</taxon>
        <taxon>Chromadorea</taxon>
        <taxon>Rhabditida</taxon>
        <taxon>Rhabditina</taxon>
        <taxon>Rhabditomorpha</taxon>
        <taxon>Strongyloidea</taxon>
        <taxon>Metastrongylidae</taxon>
        <taxon>Dictyocaulus</taxon>
    </lineage>
</organism>
<dbReference type="EMBL" id="KN716191">
    <property type="protein sequence ID" value="KJH51069.1"/>
    <property type="molecule type" value="Genomic_DNA"/>
</dbReference>
<proteinExistence type="predicted"/>
<evidence type="ECO:0000313" key="1">
    <source>
        <dbReference type="EMBL" id="KJH51069.1"/>
    </source>
</evidence>
<gene>
    <name evidence="1" type="ORF">DICVIV_02736</name>
</gene>
<sequence length="77" mass="8837">MESPPPFPHASSPIHKRIQHIPDERSNMCAILRTTSLILHLTPLSCDYDMHLTCHCSNVFNEIHRNSSQEFLLLISN</sequence>
<name>A0A0D8Y4Y2_DICVI</name>